<feature type="transmembrane region" description="Helical" evidence="18">
    <location>
        <begin position="476"/>
        <end position="494"/>
    </location>
</feature>
<dbReference type="InterPro" id="IPR049941">
    <property type="entry name" value="LPLAT_7/PORCN-like"/>
</dbReference>
<organism evidence="19 20">
    <name type="scientific">Choanephora cucurbitarum</name>
    <dbReference type="NCBI Taxonomy" id="101091"/>
    <lineage>
        <taxon>Eukaryota</taxon>
        <taxon>Fungi</taxon>
        <taxon>Fungi incertae sedis</taxon>
        <taxon>Mucoromycota</taxon>
        <taxon>Mucoromycotina</taxon>
        <taxon>Mucoromycetes</taxon>
        <taxon>Mucorales</taxon>
        <taxon>Mucorineae</taxon>
        <taxon>Choanephoraceae</taxon>
        <taxon>Choanephoroideae</taxon>
        <taxon>Choanephora</taxon>
    </lineage>
</organism>
<feature type="transmembrane region" description="Helical" evidence="18">
    <location>
        <begin position="390"/>
        <end position="416"/>
    </location>
</feature>
<proteinExistence type="predicted"/>
<dbReference type="PANTHER" id="PTHR13906">
    <property type="entry name" value="PORCUPINE"/>
    <property type="match status" value="1"/>
</dbReference>
<feature type="transmembrane region" description="Helical" evidence="18">
    <location>
        <begin position="437"/>
        <end position="464"/>
    </location>
</feature>
<evidence type="ECO:0000256" key="2">
    <source>
        <dbReference type="ARBA" id="ARBA00004240"/>
    </source>
</evidence>
<evidence type="ECO:0000256" key="7">
    <source>
        <dbReference type="ARBA" id="ARBA00022824"/>
    </source>
</evidence>
<dbReference type="GO" id="GO:0030258">
    <property type="term" value="P:lipid modification"/>
    <property type="evidence" value="ECO:0007669"/>
    <property type="project" value="TreeGrafter"/>
</dbReference>
<keyword evidence="13 19" id="KW-0012">Acyltransferase</keyword>
<keyword evidence="7" id="KW-0256">Endoplasmic reticulum</keyword>
<dbReference type="AlphaFoldDB" id="A0A1C7NHA5"/>
<dbReference type="Pfam" id="PF03062">
    <property type="entry name" value="MBOAT"/>
    <property type="match status" value="1"/>
</dbReference>
<evidence type="ECO:0000256" key="6">
    <source>
        <dbReference type="ARBA" id="ARBA00022692"/>
    </source>
</evidence>
<protein>
    <recommendedName>
        <fullName evidence="17">Lysophospholipid acyltransferase 5</fullName>
        <ecNumber evidence="15">2.3.1.23</ecNumber>
        <ecNumber evidence="16">2.3.1.n6</ecNumber>
    </recommendedName>
</protein>
<keyword evidence="20" id="KW-1185">Reference proteome</keyword>
<dbReference type="GO" id="GO:0047184">
    <property type="term" value="F:1-acylglycerophosphocholine O-acyltransferase activity"/>
    <property type="evidence" value="ECO:0007669"/>
    <property type="project" value="UniProtKB-EC"/>
</dbReference>
<dbReference type="PANTHER" id="PTHR13906:SF14">
    <property type="entry name" value="LYSOPHOSPHOLIPID ACYLTRANSFERASE 5"/>
    <property type="match status" value="1"/>
</dbReference>
<feature type="transmembrane region" description="Helical" evidence="18">
    <location>
        <begin position="96"/>
        <end position="116"/>
    </location>
</feature>
<evidence type="ECO:0000256" key="4">
    <source>
        <dbReference type="ARBA" id="ARBA00022516"/>
    </source>
</evidence>
<comment type="pathway">
    <text evidence="3">Lipid metabolism.</text>
</comment>
<evidence type="ECO:0000313" key="20">
    <source>
        <dbReference type="Proteomes" id="UP000093000"/>
    </source>
</evidence>
<evidence type="ECO:0000256" key="18">
    <source>
        <dbReference type="SAM" id="Phobius"/>
    </source>
</evidence>
<feature type="transmembrane region" description="Helical" evidence="18">
    <location>
        <begin position="252"/>
        <end position="270"/>
    </location>
</feature>
<evidence type="ECO:0000313" key="19">
    <source>
        <dbReference type="EMBL" id="OBZ88502.1"/>
    </source>
</evidence>
<evidence type="ECO:0000256" key="8">
    <source>
        <dbReference type="ARBA" id="ARBA00022989"/>
    </source>
</evidence>
<gene>
    <name evidence="19" type="primary">nes</name>
    <name evidence="19" type="ORF">A0J61_03446</name>
</gene>
<keyword evidence="9" id="KW-0443">Lipid metabolism</keyword>
<evidence type="ECO:0000256" key="12">
    <source>
        <dbReference type="ARBA" id="ARBA00023264"/>
    </source>
</evidence>
<dbReference type="GO" id="GO:0016020">
    <property type="term" value="C:membrane"/>
    <property type="evidence" value="ECO:0007669"/>
    <property type="project" value="UniProtKB-SubCell"/>
</dbReference>
<comment type="caution">
    <text evidence="19">The sequence shown here is derived from an EMBL/GenBank/DDBJ whole genome shotgun (WGS) entry which is preliminary data.</text>
</comment>
<dbReference type="Proteomes" id="UP000093000">
    <property type="component" value="Unassembled WGS sequence"/>
</dbReference>
<evidence type="ECO:0000256" key="1">
    <source>
        <dbReference type="ARBA" id="ARBA00004141"/>
    </source>
</evidence>
<evidence type="ECO:0000256" key="9">
    <source>
        <dbReference type="ARBA" id="ARBA00023098"/>
    </source>
</evidence>
<evidence type="ECO:0000256" key="14">
    <source>
        <dbReference type="ARBA" id="ARBA00025707"/>
    </source>
</evidence>
<evidence type="ECO:0000256" key="13">
    <source>
        <dbReference type="ARBA" id="ARBA00023315"/>
    </source>
</evidence>
<keyword evidence="10 18" id="KW-0472">Membrane</keyword>
<dbReference type="GO" id="GO:0006656">
    <property type="term" value="P:phosphatidylcholine biosynthetic process"/>
    <property type="evidence" value="ECO:0007669"/>
    <property type="project" value="TreeGrafter"/>
</dbReference>
<evidence type="ECO:0000256" key="5">
    <source>
        <dbReference type="ARBA" id="ARBA00022679"/>
    </source>
</evidence>
<dbReference type="GO" id="GO:0071617">
    <property type="term" value="F:lysophospholipid acyltransferase activity"/>
    <property type="evidence" value="ECO:0007669"/>
    <property type="project" value="TreeGrafter"/>
</dbReference>
<keyword evidence="6 18" id="KW-0812">Transmembrane</keyword>
<dbReference type="EC" id="2.3.1.23" evidence="15"/>
<evidence type="ECO:0000256" key="11">
    <source>
        <dbReference type="ARBA" id="ARBA00023209"/>
    </source>
</evidence>
<dbReference type="STRING" id="101091.A0A1C7NHA5"/>
<keyword evidence="5 19" id="KW-0808">Transferase</keyword>
<name>A0A1C7NHA5_9FUNG</name>
<dbReference type="EMBL" id="LUGH01000148">
    <property type="protein sequence ID" value="OBZ88502.1"/>
    <property type="molecule type" value="Genomic_DNA"/>
</dbReference>
<evidence type="ECO:0000256" key="15">
    <source>
        <dbReference type="ARBA" id="ARBA00026120"/>
    </source>
</evidence>
<comment type="pathway">
    <text evidence="14">Phospholipid metabolism.</text>
</comment>
<dbReference type="OrthoDB" id="286734at2759"/>
<sequence>MNFITSLLSKVLGLPEPTLRLLLTLVLAYPVARLYQERFSGQDASTPQERTQFILLTGFALNFFFNGFSIIHTLITVAVSYGICAIVGEQMGDRKLAAAGVWIFNALYLLFGYYFMQTDDYDITWTMTQCILCLRLMGFGFDYYDGRKQTKAAGPPSETEIKTVPEEELNKTAVRETADKKPPAALPLSFLADTPLTKLPTFVEVLAYTMFPSAFLVGPQFSYSLFKKWINNNPSELTIEQLEERERAQKAYVMRCVGLAVVYLSLQQTIGATYSTSYLLTEEYQSFGFLKRALILIIAGKFAYNKYIGIWLLTEGATAYFGISYEGDDEEGRALFGGLANTLPATFETATSIDHIISAFNINTNLWSKYYVFKRLKFLGNKQASQVGTLFFLAIWHGFHIMYFITFALEFLYVLCEQVLRKRLSPLVQPYIKKNSIYGYLWTAASWVACQLTVTYAIVGFELLKVGKSFTAYKSVWFIGHIAIAVILGANYILPKPRTVNKKSQ</sequence>
<evidence type="ECO:0000256" key="17">
    <source>
        <dbReference type="ARBA" id="ARBA00039721"/>
    </source>
</evidence>
<evidence type="ECO:0000256" key="3">
    <source>
        <dbReference type="ARBA" id="ARBA00005189"/>
    </source>
</evidence>
<keyword evidence="8 18" id="KW-1133">Transmembrane helix</keyword>
<comment type="subcellular location">
    <subcellularLocation>
        <location evidence="2">Endoplasmic reticulum</location>
    </subcellularLocation>
    <subcellularLocation>
        <location evidence="1">Membrane</location>
        <topology evidence="1">Multi-pass membrane protein</topology>
    </subcellularLocation>
</comment>
<evidence type="ECO:0000256" key="16">
    <source>
        <dbReference type="ARBA" id="ARBA00038923"/>
    </source>
</evidence>
<dbReference type="InterPro" id="IPR004299">
    <property type="entry name" value="MBOAT_fam"/>
</dbReference>
<evidence type="ECO:0000256" key="10">
    <source>
        <dbReference type="ARBA" id="ARBA00023136"/>
    </source>
</evidence>
<reference evidence="19 20" key="1">
    <citation type="submission" date="2016-03" db="EMBL/GenBank/DDBJ databases">
        <title>Choanephora cucurbitarum.</title>
        <authorList>
            <person name="Min B."/>
            <person name="Park H."/>
            <person name="Park J.-H."/>
            <person name="Shin H.-D."/>
            <person name="Choi I.-G."/>
        </authorList>
    </citation>
    <scope>NUCLEOTIDE SEQUENCE [LARGE SCALE GENOMIC DNA]</scope>
    <source>
        <strain evidence="19 20">KUS-F28377</strain>
    </source>
</reference>
<keyword evidence="11" id="KW-0594">Phospholipid biosynthesis</keyword>
<dbReference type="InParanoid" id="A0A1C7NHA5"/>
<dbReference type="GO" id="GO:0005783">
    <property type="term" value="C:endoplasmic reticulum"/>
    <property type="evidence" value="ECO:0007669"/>
    <property type="project" value="UniProtKB-SubCell"/>
</dbReference>
<accession>A0A1C7NHA5</accession>
<keyword evidence="12" id="KW-1208">Phospholipid metabolism</keyword>
<feature type="transmembrane region" description="Helical" evidence="18">
    <location>
        <begin position="63"/>
        <end position="84"/>
    </location>
</feature>
<dbReference type="EC" id="2.3.1.n6" evidence="16"/>
<keyword evidence="4" id="KW-0444">Lipid biosynthesis</keyword>